<comment type="caution">
    <text evidence="11">The sequence shown here is derived from an EMBL/GenBank/DDBJ whole genome shotgun (WGS) entry which is preliminary data.</text>
</comment>
<feature type="transmembrane region" description="Helical" evidence="7">
    <location>
        <begin position="172"/>
        <end position="191"/>
    </location>
</feature>
<dbReference type="GO" id="GO:0005415">
    <property type="term" value="F:nucleoside:sodium symporter activity"/>
    <property type="evidence" value="ECO:0007669"/>
    <property type="project" value="TreeGrafter"/>
</dbReference>
<dbReference type="EMBL" id="CAXITT010000001">
    <property type="protein sequence ID" value="CAL1525842.1"/>
    <property type="molecule type" value="Genomic_DNA"/>
</dbReference>
<evidence type="ECO:0000256" key="7">
    <source>
        <dbReference type="SAM" id="Phobius"/>
    </source>
</evidence>
<keyword evidence="12" id="KW-1185">Reference proteome</keyword>
<evidence type="ECO:0000313" key="11">
    <source>
        <dbReference type="EMBL" id="CAL1525842.1"/>
    </source>
</evidence>
<keyword evidence="3" id="KW-1003">Cell membrane</keyword>
<feature type="domain" description="Nucleoside transporter/FeoB GTPase Gate" evidence="10">
    <location>
        <begin position="284"/>
        <end position="381"/>
    </location>
</feature>
<dbReference type="InterPro" id="IPR011657">
    <property type="entry name" value="CNT_C_dom"/>
</dbReference>
<feature type="transmembrane region" description="Helical" evidence="7">
    <location>
        <begin position="442"/>
        <end position="463"/>
    </location>
</feature>
<feature type="transmembrane region" description="Helical" evidence="7">
    <location>
        <begin position="123"/>
        <end position="141"/>
    </location>
</feature>
<name>A0AAV2GZV7_LYMST</name>
<accession>A0AAV2GZV7</accession>
<dbReference type="InterPro" id="IPR008276">
    <property type="entry name" value="C_nuclsd_transpt"/>
</dbReference>
<protein>
    <recommendedName>
        <fullName evidence="13">Sodium/nucleoside cotransporter</fullName>
    </recommendedName>
</protein>
<keyword evidence="4 7" id="KW-0812">Transmembrane</keyword>
<feature type="transmembrane region" description="Helical" evidence="7">
    <location>
        <begin position="315"/>
        <end position="336"/>
    </location>
</feature>
<gene>
    <name evidence="11" type="ORF">GSLYS_00000019001</name>
</gene>
<feature type="transmembrane region" description="Helical" evidence="7">
    <location>
        <begin position="574"/>
        <end position="597"/>
    </location>
</feature>
<feature type="transmembrane region" description="Helical" evidence="7">
    <location>
        <begin position="609"/>
        <end position="632"/>
    </location>
</feature>
<comment type="subcellular location">
    <subcellularLocation>
        <location evidence="1">Cell membrane</location>
        <topology evidence="1">Multi-pass membrane protein</topology>
    </subcellularLocation>
</comment>
<evidence type="ECO:0000256" key="2">
    <source>
        <dbReference type="ARBA" id="ARBA00009033"/>
    </source>
</evidence>
<feature type="transmembrane region" description="Helical" evidence="7">
    <location>
        <begin position="357"/>
        <end position="379"/>
    </location>
</feature>
<dbReference type="InterPro" id="IPR011642">
    <property type="entry name" value="Gate_dom"/>
</dbReference>
<organism evidence="11 12">
    <name type="scientific">Lymnaea stagnalis</name>
    <name type="common">Great pond snail</name>
    <name type="synonym">Helix stagnalis</name>
    <dbReference type="NCBI Taxonomy" id="6523"/>
    <lineage>
        <taxon>Eukaryota</taxon>
        <taxon>Metazoa</taxon>
        <taxon>Spiralia</taxon>
        <taxon>Lophotrochozoa</taxon>
        <taxon>Mollusca</taxon>
        <taxon>Gastropoda</taxon>
        <taxon>Heterobranchia</taxon>
        <taxon>Euthyneura</taxon>
        <taxon>Panpulmonata</taxon>
        <taxon>Hygrophila</taxon>
        <taxon>Lymnaeoidea</taxon>
        <taxon>Lymnaeidae</taxon>
        <taxon>Lymnaea</taxon>
    </lineage>
</organism>
<feature type="domain" description="Concentrative nucleoside transporter C-terminal" evidence="9">
    <location>
        <begin position="385"/>
        <end position="629"/>
    </location>
</feature>
<feature type="transmembrane region" description="Helical" evidence="7">
    <location>
        <begin position="288"/>
        <end position="309"/>
    </location>
</feature>
<keyword evidence="6 7" id="KW-0472">Membrane</keyword>
<evidence type="ECO:0000256" key="1">
    <source>
        <dbReference type="ARBA" id="ARBA00004651"/>
    </source>
</evidence>
<dbReference type="Pfam" id="PF07670">
    <property type="entry name" value="Gate"/>
    <property type="match status" value="1"/>
</dbReference>
<evidence type="ECO:0000259" key="9">
    <source>
        <dbReference type="Pfam" id="PF07662"/>
    </source>
</evidence>
<keyword evidence="5 7" id="KW-1133">Transmembrane helix</keyword>
<evidence type="ECO:0000259" key="10">
    <source>
        <dbReference type="Pfam" id="PF07670"/>
    </source>
</evidence>
<feature type="transmembrane region" description="Helical" evidence="7">
    <location>
        <begin position="226"/>
        <end position="250"/>
    </location>
</feature>
<dbReference type="InterPro" id="IPR002668">
    <property type="entry name" value="CNT_N_dom"/>
</dbReference>
<feature type="domain" description="Concentrative nucleoside transporter N-terminal" evidence="8">
    <location>
        <begin position="202"/>
        <end position="274"/>
    </location>
</feature>
<evidence type="ECO:0000256" key="4">
    <source>
        <dbReference type="ARBA" id="ARBA00022692"/>
    </source>
</evidence>
<evidence type="ECO:0000313" key="12">
    <source>
        <dbReference type="Proteomes" id="UP001497497"/>
    </source>
</evidence>
<feature type="transmembrane region" description="Helical" evidence="7">
    <location>
        <begin position="95"/>
        <end position="117"/>
    </location>
</feature>
<sequence length="640" mass="69393">MDASHLEASQRLLNSNSDFKMTVCRDSAMTSDYAVELVSVLVAESANGASKCDVTDQNPKLVDARGRRGVFVSFVETVETAMAEIGKRFGGHMKVAFKVVMLIAYTAYFVYCMQYRFGDEGSIVLLTGTSVFAIYTCRKLMSSKGYTCSLPFQRAKLVDPTKAKRMLTAIRFILYFLATAGLALYFGFLVLPSHPRNSQSILGIFCLIVVCFILSKKSSRVNWHPVFWGFVIQFLFAILTLRTEIGYLLFKRLGDAVTALVDFSDYGAAFVLGNNFKEMGLAYRSGSILIFFNAIIFLLIHWGVLEFVIVNLGRVLAYCLQTGPVESVIAVANIFIGMSEAPLLIRPYLPKLSRSEMCAVMTCGFASVSGATLGLFISYGAPANHLLTAAVISAPAAMAITKLVYPETEETDLSVQTNMRIMDGTKAARSVLSACSEGAVSAVKIVTAIMANMLALVSILKLIDAAFDWLGQRAGVDGLSFAKICSYVLYPLAYAMGAEPSDCGKVGTLIGIKLFATPMVGYAELGKIIKNRHIFESYVANGNNSWHWSGDDVVLDSINTTLVNGIMSARSEVITTYAMCGFSAFTAIGICIGTMVPMCPSRKQDIIELVFLAFLAGNVASFATGAVAGLLYTEDSFVHS</sequence>
<evidence type="ECO:0000256" key="5">
    <source>
        <dbReference type="ARBA" id="ARBA00022989"/>
    </source>
</evidence>
<dbReference type="PANTHER" id="PTHR10590">
    <property type="entry name" value="SODIUM/NUCLEOSIDE COTRANSPORTER"/>
    <property type="match status" value="1"/>
</dbReference>
<reference evidence="11 12" key="1">
    <citation type="submission" date="2024-04" db="EMBL/GenBank/DDBJ databases">
        <authorList>
            <consortium name="Genoscope - CEA"/>
            <person name="William W."/>
        </authorList>
    </citation>
    <scope>NUCLEOTIDE SEQUENCE [LARGE SCALE GENOMIC DNA]</scope>
</reference>
<dbReference type="PANTHER" id="PTHR10590:SF4">
    <property type="entry name" value="SOLUTE CARRIER FAMILY 28 MEMBER 3"/>
    <property type="match status" value="1"/>
</dbReference>
<evidence type="ECO:0000256" key="6">
    <source>
        <dbReference type="ARBA" id="ARBA00023136"/>
    </source>
</evidence>
<comment type="similarity">
    <text evidence="2">Belongs to the concentrative nucleoside transporter (CNT) (TC 2.A.41) family.</text>
</comment>
<dbReference type="Pfam" id="PF01773">
    <property type="entry name" value="Nucleos_tra2_N"/>
    <property type="match status" value="1"/>
</dbReference>
<evidence type="ECO:0000256" key="3">
    <source>
        <dbReference type="ARBA" id="ARBA00022475"/>
    </source>
</evidence>
<evidence type="ECO:0008006" key="13">
    <source>
        <dbReference type="Google" id="ProtNLM"/>
    </source>
</evidence>
<dbReference type="Proteomes" id="UP001497497">
    <property type="component" value="Unassembled WGS sequence"/>
</dbReference>
<dbReference type="Pfam" id="PF07662">
    <property type="entry name" value="Nucleos_tra2_C"/>
    <property type="match status" value="1"/>
</dbReference>
<evidence type="ECO:0000259" key="8">
    <source>
        <dbReference type="Pfam" id="PF01773"/>
    </source>
</evidence>
<proteinExistence type="inferred from homology"/>
<dbReference type="AlphaFoldDB" id="A0AAV2GZV7"/>
<feature type="transmembrane region" description="Helical" evidence="7">
    <location>
        <begin position="197"/>
        <end position="214"/>
    </location>
</feature>
<dbReference type="GO" id="GO:0005886">
    <property type="term" value="C:plasma membrane"/>
    <property type="evidence" value="ECO:0007669"/>
    <property type="project" value="UniProtKB-SubCell"/>
</dbReference>